<feature type="transmembrane region" description="Helical" evidence="7">
    <location>
        <begin position="181"/>
        <end position="207"/>
    </location>
</feature>
<dbReference type="PANTHER" id="PTHR33048">
    <property type="entry name" value="PTH11-LIKE INTEGRAL MEMBRANE PROTEIN (AFU_ORTHOLOGUE AFUA_5G11245)"/>
    <property type="match status" value="1"/>
</dbReference>
<name>A0A1B7NZX3_9EURO</name>
<feature type="transmembrane region" description="Helical" evidence="7">
    <location>
        <begin position="219"/>
        <end position="241"/>
    </location>
</feature>
<dbReference type="InterPro" id="IPR052337">
    <property type="entry name" value="SAT4-like"/>
</dbReference>
<evidence type="ECO:0000256" key="6">
    <source>
        <dbReference type="SAM" id="MobiDB-lite"/>
    </source>
</evidence>
<dbReference type="EMBL" id="LGUA01000344">
    <property type="protein sequence ID" value="OAX82177.1"/>
    <property type="molecule type" value="Genomic_DNA"/>
</dbReference>
<organism evidence="9 10">
    <name type="scientific">Emergomyces africanus</name>
    <dbReference type="NCBI Taxonomy" id="1955775"/>
    <lineage>
        <taxon>Eukaryota</taxon>
        <taxon>Fungi</taxon>
        <taxon>Dikarya</taxon>
        <taxon>Ascomycota</taxon>
        <taxon>Pezizomycotina</taxon>
        <taxon>Eurotiomycetes</taxon>
        <taxon>Eurotiomycetidae</taxon>
        <taxon>Onygenales</taxon>
        <taxon>Ajellomycetaceae</taxon>
        <taxon>Emergomyces</taxon>
    </lineage>
</organism>
<comment type="subcellular location">
    <subcellularLocation>
        <location evidence="1">Membrane</location>
        <topology evidence="1">Multi-pass membrane protein</topology>
    </subcellularLocation>
</comment>
<evidence type="ECO:0000256" key="2">
    <source>
        <dbReference type="ARBA" id="ARBA00022692"/>
    </source>
</evidence>
<feature type="compositionally biased region" description="Low complexity" evidence="6">
    <location>
        <begin position="463"/>
        <end position="483"/>
    </location>
</feature>
<evidence type="ECO:0000313" key="10">
    <source>
        <dbReference type="Proteomes" id="UP000091918"/>
    </source>
</evidence>
<comment type="caution">
    <text evidence="9">The sequence shown here is derived from an EMBL/GenBank/DDBJ whole genome shotgun (WGS) entry which is preliminary data.</text>
</comment>
<protein>
    <recommendedName>
        <fullName evidence="8">Rhodopsin domain-containing protein</fullName>
    </recommendedName>
</protein>
<feature type="transmembrane region" description="Helical" evidence="7">
    <location>
        <begin position="253"/>
        <end position="274"/>
    </location>
</feature>
<dbReference type="OrthoDB" id="5398233at2759"/>
<dbReference type="GO" id="GO:0016020">
    <property type="term" value="C:membrane"/>
    <property type="evidence" value="ECO:0007669"/>
    <property type="project" value="UniProtKB-SubCell"/>
</dbReference>
<accession>A0A1B7NZX3</accession>
<keyword evidence="3 7" id="KW-1133">Transmembrane helix</keyword>
<dbReference type="STRING" id="1658172.A0A1B7NZX3"/>
<feature type="transmembrane region" description="Helical" evidence="7">
    <location>
        <begin position="20"/>
        <end position="39"/>
    </location>
</feature>
<evidence type="ECO:0000256" key="4">
    <source>
        <dbReference type="ARBA" id="ARBA00023136"/>
    </source>
</evidence>
<evidence type="ECO:0000256" key="1">
    <source>
        <dbReference type="ARBA" id="ARBA00004141"/>
    </source>
</evidence>
<feature type="region of interest" description="Disordered" evidence="6">
    <location>
        <begin position="516"/>
        <end position="540"/>
    </location>
</feature>
<evidence type="ECO:0000313" key="9">
    <source>
        <dbReference type="EMBL" id="OAX82177.1"/>
    </source>
</evidence>
<dbReference type="AlphaFoldDB" id="A0A1B7NZX3"/>
<feature type="region of interest" description="Disordered" evidence="6">
    <location>
        <begin position="463"/>
        <end position="502"/>
    </location>
</feature>
<keyword evidence="4 7" id="KW-0472">Membrane</keyword>
<reference evidence="9 10" key="1">
    <citation type="submission" date="2015-07" db="EMBL/GenBank/DDBJ databases">
        <title>Emmonsia species relationships and genome sequence.</title>
        <authorList>
            <person name="Cuomo C.A."/>
            <person name="Schwartz I.S."/>
            <person name="Kenyon C."/>
            <person name="de Hoog G.S."/>
            <person name="Govender N.P."/>
            <person name="Botha A."/>
            <person name="Moreno L."/>
            <person name="de Vries M."/>
            <person name="Munoz J.F."/>
            <person name="Stielow J.B."/>
        </authorList>
    </citation>
    <scope>NUCLEOTIDE SEQUENCE [LARGE SCALE GENOMIC DNA]</scope>
    <source>
        <strain evidence="9 10">CBS 136260</strain>
    </source>
</reference>
<keyword evidence="2 7" id="KW-0812">Transmembrane</keyword>
<dbReference type="Pfam" id="PF20684">
    <property type="entry name" value="Fung_rhodopsin"/>
    <property type="match status" value="1"/>
</dbReference>
<proteinExistence type="inferred from homology"/>
<dbReference type="InterPro" id="IPR049326">
    <property type="entry name" value="Rhodopsin_dom_fungi"/>
</dbReference>
<evidence type="ECO:0000259" key="8">
    <source>
        <dbReference type="Pfam" id="PF20684"/>
    </source>
</evidence>
<evidence type="ECO:0000256" key="7">
    <source>
        <dbReference type="SAM" id="Phobius"/>
    </source>
</evidence>
<evidence type="ECO:0000256" key="3">
    <source>
        <dbReference type="ARBA" id="ARBA00022989"/>
    </source>
</evidence>
<feature type="transmembrane region" description="Helical" evidence="7">
    <location>
        <begin position="51"/>
        <end position="75"/>
    </location>
</feature>
<gene>
    <name evidence="9" type="ORF">ACJ72_03473</name>
</gene>
<feature type="domain" description="Rhodopsin" evidence="8">
    <location>
        <begin position="35"/>
        <end position="260"/>
    </location>
</feature>
<feature type="transmembrane region" description="Helical" evidence="7">
    <location>
        <begin position="139"/>
        <end position="158"/>
    </location>
</feature>
<feature type="transmembrane region" description="Helical" evidence="7">
    <location>
        <begin position="95"/>
        <end position="118"/>
    </location>
</feature>
<evidence type="ECO:0000256" key="5">
    <source>
        <dbReference type="ARBA" id="ARBA00038359"/>
    </source>
</evidence>
<comment type="similarity">
    <text evidence="5">Belongs to the SAT4 family.</text>
</comment>
<sequence length="540" mass="60565">MYSSNSPETLTRWDVMPTLLVSWWCTGFALAIIFVRVLGRYIRAQVLFPEDWIMLISVIPLFIRMGLVHLVLIYGTNNIVSTANLLDIQIRQREIGSGLVLAARIFYTLFIWTAKFTITEFLARLTAPTWRRSFQLMLNFIRLFLAVTFCAVVISTLMECQPFHHYWQVNPIPAPKCRQGYAHLVAMGACDALTDVLLVAFPIPIIVVSTMPTRRKISLTLLFTLSLVLVVMACYRVPAVIERSGNQQYRSLFASLEILVATVVSNAIVIGSFMRDRGVKKQKYKIDHKFSRRTTITYHQWGSDTDLATDVGIRRGPELEMSTYQEIRPAFLGHANTENPEKNGLPGSEQAPYHLQLGQAEEPMAKSPSQKFSPFDYLQSRVSNFPECIISDTISDISPKKSPEVCLNDVGGLLAHRQSSAATASTCVSHDPTFLPEAGLQRPRPSRQSHNFLEAAVNILSPSPSSSISRTSRRLSTLRNSLRPMNTSSSDLRDQRLEGGSPRAVLGDVDRIFTGTMEQRPLQLNPLGDLNRDGEKETTE</sequence>
<dbReference type="PANTHER" id="PTHR33048:SF19">
    <property type="entry name" value="MEMBRANE PROTEIN PTH11-LIKE, PUTATIVE (AFU_ORTHOLOGUE AFUA_1G14080)-RELATED"/>
    <property type="match status" value="1"/>
</dbReference>
<dbReference type="Proteomes" id="UP000091918">
    <property type="component" value="Unassembled WGS sequence"/>
</dbReference>
<keyword evidence="10" id="KW-1185">Reference proteome</keyword>
<feature type="compositionally biased region" description="Basic and acidic residues" evidence="6">
    <location>
        <begin position="530"/>
        <end position="540"/>
    </location>
</feature>